<evidence type="ECO:0000256" key="5">
    <source>
        <dbReference type="ARBA" id="ARBA00023242"/>
    </source>
</evidence>
<comment type="subcellular location">
    <subcellularLocation>
        <location evidence="1">Nucleus</location>
    </subcellularLocation>
</comment>
<dbReference type="Proteomes" id="UP000501346">
    <property type="component" value="Chromosome SeIV-SeII"/>
</dbReference>
<protein>
    <submittedName>
        <fullName evidence="9">Transcription factor</fullName>
    </submittedName>
</protein>
<evidence type="ECO:0000256" key="1">
    <source>
        <dbReference type="ARBA" id="ARBA00004123"/>
    </source>
</evidence>
<dbReference type="PROSITE" id="PS51088">
    <property type="entry name" value="TEA_2"/>
    <property type="match status" value="1"/>
</dbReference>
<dbReference type="PANTHER" id="PTHR11834">
    <property type="entry name" value="TRANSCRIPTIONAL ENHANCER FACTOR TEF RELATED"/>
    <property type="match status" value="1"/>
</dbReference>
<dbReference type="InterPro" id="IPR050937">
    <property type="entry name" value="TEC1_TEAD_TF"/>
</dbReference>
<feature type="region of interest" description="Disordered" evidence="7">
    <location>
        <begin position="469"/>
        <end position="490"/>
    </location>
</feature>
<dbReference type="InterPro" id="IPR000818">
    <property type="entry name" value="TEA/ATTS_dom"/>
</dbReference>
<proteinExistence type="inferred from homology"/>
<feature type="DNA-binding region" description="TEA" evidence="6">
    <location>
        <begin position="125"/>
        <end position="199"/>
    </location>
</feature>
<accession>A0A6C1E5P2</accession>
<feature type="domain" description="TEA" evidence="8">
    <location>
        <begin position="125"/>
        <end position="199"/>
    </location>
</feature>
<evidence type="ECO:0000313" key="9">
    <source>
        <dbReference type="EMBL" id="QID84261.1"/>
    </source>
</evidence>
<dbReference type="PROSITE" id="PS00554">
    <property type="entry name" value="TEA_1"/>
    <property type="match status" value="1"/>
</dbReference>
<dbReference type="PRINTS" id="PR00065">
    <property type="entry name" value="TEADOMAIN"/>
</dbReference>
<keyword evidence="3" id="KW-0805">Transcription regulation</keyword>
<keyword evidence="10" id="KW-1185">Reference proteome</keyword>
<dbReference type="Pfam" id="PF01285">
    <property type="entry name" value="TEA"/>
    <property type="match status" value="1"/>
</dbReference>
<evidence type="ECO:0000256" key="4">
    <source>
        <dbReference type="ARBA" id="ARBA00023163"/>
    </source>
</evidence>
<feature type="region of interest" description="Disordered" evidence="7">
    <location>
        <begin position="375"/>
        <end position="421"/>
    </location>
</feature>
<comment type="similarity">
    <text evidence="2">Belongs to the TEC1 family.</text>
</comment>
<feature type="compositionally biased region" description="Polar residues" evidence="7">
    <location>
        <begin position="476"/>
        <end position="490"/>
    </location>
</feature>
<gene>
    <name evidence="9" type="primary">TEC1_2</name>
    <name evidence="9" type="ORF">GRS66_006761</name>
</gene>
<dbReference type="GO" id="GO:0005667">
    <property type="term" value="C:transcription regulator complex"/>
    <property type="evidence" value="ECO:0007669"/>
    <property type="project" value="TreeGrafter"/>
</dbReference>
<dbReference type="SMART" id="SM00426">
    <property type="entry name" value="TEA"/>
    <property type="match status" value="1"/>
</dbReference>
<name>A0A6C1E5P2_SACPS</name>
<dbReference type="PANTHER" id="PTHR11834:SF0">
    <property type="entry name" value="PROTEIN SCALLOPED"/>
    <property type="match status" value="1"/>
</dbReference>
<dbReference type="InterPro" id="IPR038096">
    <property type="entry name" value="TEA/ATTS_sf"/>
</dbReference>
<dbReference type="AlphaFoldDB" id="A0A6C1E5P2"/>
<evidence type="ECO:0000256" key="2">
    <source>
        <dbReference type="ARBA" id="ARBA00008421"/>
    </source>
</evidence>
<dbReference type="OrthoDB" id="10006572at2759"/>
<dbReference type="GO" id="GO:0005634">
    <property type="term" value="C:nucleus"/>
    <property type="evidence" value="ECO:0007669"/>
    <property type="project" value="UniProtKB-SubCell"/>
</dbReference>
<evidence type="ECO:0000256" key="6">
    <source>
        <dbReference type="PROSITE-ProRule" id="PRU00505"/>
    </source>
</evidence>
<dbReference type="EMBL" id="CP049001">
    <property type="protein sequence ID" value="QID84261.1"/>
    <property type="molecule type" value="Genomic_DNA"/>
</dbReference>
<evidence type="ECO:0000313" key="10">
    <source>
        <dbReference type="Proteomes" id="UP000501346"/>
    </source>
</evidence>
<feature type="compositionally biased region" description="Low complexity" evidence="7">
    <location>
        <begin position="378"/>
        <end position="392"/>
    </location>
</feature>
<evidence type="ECO:0000259" key="8">
    <source>
        <dbReference type="PROSITE" id="PS51088"/>
    </source>
</evidence>
<reference evidence="9 10" key="1">
    <citation type="journal article" date="2019" name="BMC Genomics">
        <title>Chromosome level assembly and comparative genome analysis confirm lager-brewing yeasts originated from a single hybridization.</title>
        <authorList>
            <person name="Salazar A.N."/>
            <person name="Gorter de Vries A.R."/>
            <person name="van den Broek M."/>
            <person name="Brouwers N."/>
            <person name="de la Torre Cortes P."/>
            <person name="Kuijpers N.G.A."/>
            <person name="Daran J.G."/>
            <person name="Abeel T."/>
        </authorList>
    </citation>
    <scope>NUCLEOTIDE SEQUENCE [LARGE SCALE GENOMIC DNA]</scope>
    <source>
        <strain evidence="9 10">CBS 1483</strain>
    </source>
</reference>
<dbReference type="GO" id="GO:0000981">
    <property type="term" value="F:DNA-binding transcription factor activity, RNA polymerase II-specific"/>
    <property type="evidence" value="ECO:0007669"/>
    <property type="project" value="TreeGrafter"/>
</dbReference>
<evidence type="ECO:0000256" key="3">
    <source>
        <dbReference type="ARBA" id="ARBA00023015"/>
    </source>
</evidence>
<keyword evidence="4" id="KW-0804">Transcription</keyword>
<sequence length="490" mass="55551">MSLKVDDFGTDCSRSIETYNDRIFDVYIQKDSYSQSGLDGMFPEPGIRSDACVKNEAEDGIDLANAPPQFELVNTGLGAKSDRLRSPSVKGAFTDKQRKNEVPSIAVNNYFSGQSSENTSTTESWGIGCDKWSEKVEEAFFEALKLIMKNGTTKIKIRNANFGRNELISLYIKHQTNEFRTKKQISSHIQVWKKTIQNKVKDSLTLSQREEELLHLIEHGAEQAAETSNMFYDIFEEIIDSLPSINDATNSTPNNLHASNTSNTSNNELSVHSRLLTPITASNEKKIENFIKHNAASQAKTPLIYAKHIYENMDGYKCVPSERHLRQLSPAESHHGGVFDKDKISSKEAILETARNIEIEQRKIINKYQRLSRIQGQESNTEFSSNSNSGSEYESEEEVVPRSAAEPQLQGRLAPYYKNNGMPYPLSKVRTRPMYPRPAEDVYNSNYAQGLPQYQSSYFSQLLLSSPQHFEHSPHQRNFTQSNQSHGNFY</sequence>
<dbReference type="GO" id="GO:0000978">
    <property type="term" value="F:RNA polymerase II cis-regulatory region sequence-specific DNA binding"/>
    <property type="evidence" value="ECO:0007669"/>
    <property type="project" value="TreeGrafter"/>
</dbReference>
<dbReference type="Gene3D" id="6.10.20.40">
    <property type="entry name" value="TEA/ATTS domain"/>
    <property type="match status" value="1"/>
</dbReference>
<organism evidence="9 10">
    <name type="scientific">Saccharomyces pastorianus</name>
    <name type="common">Lager yeast</name>
    <name type="synonym">Saccharomyces cerevisiae x Saccharomyces eubayanus</name>
    <dbReference type="NCBI Taxonomy" id="27292"/>
    <lineage>
        <taxon>Eukaryota</taxon>
        <taxon>Fungi</taxon>
        <taxon>Dikarya</taxon>
        <taxon>Ascomycota</taxon>
        <taxon>Saccharomycotina</taxon>
        <taxon>Saccharomycetes</taxon>
        <taxon>Saccharomycetales</taxon>
        <taxon>Saccharomycetaceae</taxon>
        <taxon>Saccharomyces</taxon>
    </lineage>
</organism>
<keyword evidence="5" id="KW-0539">Nucleus</keyword>
<evidence type="ECO:0000256" key="7">
    <source>
        <dbReference type="SAM" id="MobiDB-lite"/>
    </source>
</evidence>